<dbReference type="InterPro" id="IPR012338">
    <property type="entry name" value="Beta-lactam/transpept-like"/>
</dbReference>
<evidence type="ECO:0000313" key="5">
    <source>
        <dbReference type="Proteomes" id="UP000183200"/>
    </source>
</evidence>
<reference evidence="5" key="1">
    <citation type="submission" date="2016-10" db="EMBL/GenBank/DDBJ databases">
        <authorList>
            <person name="Varghese N."/>
            <person name="Submissions S."/>
        </authorList>
    </citation>
    <scope>NUCLEOTIDE SEQUENCE [LARGE SCALE GENOMIC DNA]</scope>
    <source>
        <strain evidence="5">DSM 19110</strain>
    </source>
</reference>
<dbReference type="RefSeq" id="WP_074612463.1">
    <property type="nucleotide sequence ID" value="NZ_FNGY01000014.1"/>
</dbReference>
<sequence length="462" mass="52638">MKYKITFVFLFAVQILFGQKNIQSIDSLLSSLYAKSRINGNVLIADKGNIIYNKSFGMANESTRQELNENSIFDLASVSKQFTAMGIMLLKEKGKLKLDEPFSTYIPELSFYKGVSIRHLLNHTGGLPDYMEIFEKSFDKTKIATNKDIIDYFSKEKPEALFAPNSKWEYSNTGYALLASIIERVYGLKYGDFLSKYIFKPLEMKSTFVQKNKHPSNEIKNLAHSYAYSDSLKSLVLTNELEEYNYVKMFSGIVGDGGVFSTVLDLLKWDRSLYTDRLISAEGKKEMFRPAVLADGSNFNYGYGWQLDSNEVFGKVVSHTGGWAGYLTLNELHIDNDKTIIILFNHKGSEIVNKTIRYALYELPEPNPTGKKEIILTPEQLNEIAGVYQIQEGMEFFITLNGDKPYASMTNQTPLRIYAESETSFFLKEFDATILFEKDENGNVCKLTFSQGKHKMKAKKIK</sequence>
<dbReference type="Gene3D" id="3.40.710.10">
    <property type="entry name" value="DD-peptidase/beta-lactamase superfamily"/>
    <property type="match status" value="1"/>
</dbReference>
<proteinExistence type="predicted"/>
<dbReference type="InterPro" id="IPR001466">
    <property type="entry name" value="Beta-lactam-related"/>
</dbReference>
<dbReference type="PANTHER" id="PTHR46825">
    <property type="entry name" value="D-ALANYL-D-ALANINE-CARBOXYPEPTIDASE/ENDOPEPTIDASE AMPH"/>
    <property type="match status" value="1"/>
</dbReference>
<evidence type="ECO:0000256" key="1">
    <source>
        <dbReference type="ARBA" id="ARBA00004370"/>
    </source>
</evidence>
<evidence type="ECO:0000256" key="2">
    <source>
        <dbReference type="ARBA" id="ARBA00023136"/>
    </source>
</evidence>
<dbReference type="AlphaFoldDB" id="A0A1H0J1G9"/>
<accession>A0A1H0J1G9</accession>
<feature type="domain" description="Beta-lactamase-related" evidence="3">
    <location>
        <begin position="33"/>
        <end position="350"/>
    </location>
</feature>
<organism evidence="4 5">
    <name type="scientific">Pedobacter steynii</name>
    <dbReference type="NCBI Taxonomy" id="430522"/>
    <lineage>
        <taxon>Bacteria</taxon>
        <taxon>Pseudomonadati</taxon>
        <taxon>Bacteroidota</taxon>
        <taxon>Sphingobacteriia</taxon>
        <taxon>Sphingobacteriales</taxon>
        <taxon>Sphingobacteriaceae</taxon>
        <taxon>Pedobacter</taxon>
    </lineage>
</organism>
<evidence type="ECO:0000259" key="3">
    <source>
        <dbReference type="Pfam" id="PF00144"/>
    </source>
</evidence>
<evidence type="ECO:0000313" key="4">
    <source>
        <dbReference type="EMBL" id="SDO37628.1"/>
    </source>
</evidence>
<dbReference type="EMBL" id="FNGY01000014">
    <property type="protein sequence ID" value="SDO37628.1"/>
    <property type="molecule type" value="Genomic_DNA"/>
</dbReference>
<comment type="subcellular location">
    <subcellularLocation>
        <location evidence="1">Membrane</location>
    </subcellularLocation>
</comment>
<dbReference type="PANTHER" id="PTHR46825:SF11">
    <property type="entry name" value="PENICILLIN-BINDING PROTEIN 4"/>
    <property type="match status" value="1"/>
</dbReference>
<gene>
    <name evidence="4" type="ORF">SAMN05421820_11454</name>
</gene>
<name>A0A1H0J1G9_9SPHI</name>
<dbReference type="InterPro" id="IPR050491">
    <property type="entry name" value="AmpC-like"/>
</dbReference>
<keyword evidence="2" id="KW-0472">Membrane</keyword>
<dbReference type="Proteomes" id="UP000183200">
    <property type="component" value="Unassembled WGS sequence"/>
</dbReference>
<keyword evidence="5" id="KW-1185">Reference proteome</keyword>
<dbReference type="Pfam" id="PF00144">
    <property type="entry name" value="Beta-lactamase"/>
    <property type="match status" value="1"/>
</dbReference>
<dbReference type="GO" id="GO:0016020">
    <property type="term" value="C:membrane"/>
    <property type="evidence" value="ECO:0007669"/>
    <property type="project" value="UniProtKB-SubCell"/>
</dbReference>
<dbReference type="SUPFAM" id="SSF56601">
    <property type="entry name" value="beta-lactamase/transpeptidase-like"/>
    <property type="match status" value="1"/>
</dbReference>
<dbReference type="OrthoDB" id="9798166at2"/>
<protein>
    <submittedName>
        <fullName evidence="4">CubicO group peptidase, beta-lactamase class C family</fullName>
    </submittedName>
</protein>